<reference evidence="2 3" key="1">
    <citation type="submission" date="2024-03" db="EMBL/GenBank/DDBJ databases">
        <authorList>
            <person name="Gkanogiannis A."/>
            <person name="Becerra Lopez-Lavalle L."/>
        </authorList>
    </citation>
    <scope>NUCLEOTIDE SEQUENCE [LARGE SCALE GENOMIC DNA]</scope>
</reference>
<evidence type="ECO:0000313" key="3">
    <source>
        <dbReference type="Proteomes" id="UP001642487"/>
    </source>
</evidence>
<organism evidence="2 3">
    <name type="scientific">Citrullus colocynthis</name>
    <name type="common">colocynth</name>
    <dbReference type="NCBI Taxonomy" id="252529"/>
    <lineage>
        <taxon>Eukaryota</taxon>
        <taxon>Viridiplantae</taxon>
        <taxon>Streptophyta</taxon>
        <taxon>Embryophyta</taxon>
        <taxon>Tracheophyta</taxon>
        <taxon>Spermatophyta</taxon>
        <taxon>Magnoliopsida</taxon>
        <taxon>eudicotyledons</taxon>
        <taxon>Gunneridae</taxon>
        <taxon>Pentapetalae</taxon>
        <taxon>rosids</taxon>
        <taxon>fabids</taxon>
        <taxon>Cucurbitales</taxon>
        <taxon>Cucurbitaceae</taxon>
        <taxon>Benincaseae</taxon>
        <taxon>Citrullus</taxon>
    </lineage>
</organism>
<protein>
    <submittedName>
        <fullName evidence="2">Uncharacterized protein</fullName>
    </submittedName>
</protein>
<evidence type="ECO:0000256" key="1">
    <source>
        <dbReference type="SAM" id="Phobius"/>
    </source>
</evidence>
<keyword evidence="3" id="KW-1185">Reference proteome</keyword>
<accession>A0ABP0YQ90</accession>
<gene>
    <name evidence="2" type="ORF">CITCOLO1_LOCUS14852</name>
</gene>
<keyword evidence="1" id="KW-0812">Transmembrane</keyword>
<feature type="transmembrane region" description="Helical" evidence="1">
    <location>
        <begin position="20"/>
        <end position="38"/>
    </location>
</feature>
<feature type="transmembrane region" description="Helical" evidence="1">
    <location>
        <begin position="45"/>
        <end position="71"/>
    </location>
</feature>
<evidence type="ECO:0000313" key="2">
    <source>
        <dbReference type="EMBL" id="CAK9322693.1"/>
    </source>
</evidence>
<name>A0ABP0YQ90_9ROSI</name>
<dbReference type="EMBL" id="OZ021739">
    <property type="protein sequence ID" value="CAK9322693.1"/>
    <property type="molecule type" value="Genomic_DNA"/>
</dbReference>
<sequence>MEVALKLLPRSITINPKSFQFFVFCPTMAAIFPPNLGLRSSAPNSLFFLLHIFPFLILPHASCLALIWTLFTELGALEELSALPFHLRSFIIYHSW</sequence>
<keyword evidence="1" id="KW-0472">Membrane</keyword>
<proteinExistence type="predicted"/>
<dbReference type="Proteomes" id="UP001642487">
    <property type="component" value="Chromosome 5"/>
</dbReference>
<keyword evidence="1" id="KW-1133">Transmembrane helix</keyword>